<dbReference type="SMART" id="SM00456">
    <property type="entry name" value="WW"/>
    <property type="match status" value="1"/>
</dbReference>
<dbReference type="Gene3D" id="2.20.70.10">
    <property type="match status" value="1"/>
</dbReference>
<reference evidence="3" key="1">
    <citation type="submission" date="2021-01" db="EMBL/GenBank/DDBJ databases">
        <authorList>
            <person name="Corre E."/>
            <person name="Pelletier E."/>
            <person name="Niang G."/>
            <person name="Scheremetjew M."/>
            <person name="Finn R."/>
            <person name="Kale V."/>
            <person name="Holt S."/>
            <person name="Cochrane G."/>
            <person name="Meng A."/>
            <person name="Brown T."/>
            <person name="Cohen L."/>
        </authorList>
    </citation>
    <scope>NUCLEOTIDE SEQUENCE</scope>
    <source>
        <strain evidence="3">GSBS06</strain>
    </source>
</reference>
<gene>
    <name evidence="3" type="ORF">ASTO00021_LOCUS13362</name>
</gene>
<dbReference type="PROSITE" id="PS50020">
    <property type="entry name" value="WW_DOMAIN_2"/>
    <property type="match status" value="1"/>
</dbReference>
<feature type="domain" description="WW" evidence="2">
    <location>
        <begin position="266"/>
        <end position="300"/>
    </location>
</feature>
<feature type="compositionally biased region" description="Polar residues" evidence="1">
    <location>
        <begin position="250"/>
        <end position="268"/>
    </location>
</feature>
<dbReference type="EMBL" id="HBIN01017513">
    <property type="protein sequence ID" value="CAE0443268.1"/>
    <property type="molecule type" value="Transcribed_RNA"/>
</dbReference>
<organism evidence="3">
    <name type="scientific">Aplanochytrium stocchinoi</name>
    <dbReference type="NCBI Taxonomy" id="215587"/>
    <lineage>
        <taxon>Eukaryota</taxon>
        <taxon>Sar</taxon>
        <taxon>Stramenopiles</taxon>
        <taxon>Bigyra</taxon>
        <taxon>Labyrinthulomycetes</taxon>
        <taxon>Thraustochytrida</taxon>
        <taxon>Thraustochytriidae</taxon>
        <taxon>Aplanochytrium</taxon>
    </lineage>
</organism>
<evidence type="ECO:0000256" key="1">
    <source>
        <dbReference type="SAM" id="MobiDB-lite"/>
    </source>
</evidence>
<dbReference type="InterPro" id="IPR036020">
    <property type="entry name" value="WW_dom_sf"/>
</dbReference>
<accession>A0A7S3PLQ6</accession>
<dbReference type="InterPro" id="IPR001202">
    <property type="entry name" value="WW_dom"/>
</dbReference>
<evidence type="ECO:0000313" key="3">
    <source>
        <dbReference type="EMBL" id="CAE0443268.1"/>
    </source>
</evidence>
<name>A0A7S3PLQ6_9STRA</name>
<evidence type="ECO:0000259" key="2">
    <source>
        <dbReference type="PROSITE" id="PS50020"/>
    </source>
</evidence>
<proteinExistence type="predicted"/>
<dbReference type="AlphaFoldDB" id="A0A7S3PLQ6"/>
<protein>
    <recommendedName>
        <fullName evidence="2">WW domain-containing protein</fullName>
    </recommendedName>
</protein>
<dbReference type="SUPFAM" id="SSF51045">
    <property type="entry name" value="WW domain"/>
    <property type="match status" value="1"/>
</dbReference>
<sequence>MASYDPEYSKQLYKHFAKVVSENSPKEHAEQFKLRYILTLEDDVFVIDDQVQLFMNTLMSDGNSFEYNDPNLTKFLEACEVRFDSYTERNKEFDLLNISRNRRLSFIEFLLYVHREMILDDYKNRWKLSGKIKQDLLPQAILSEFLEQPPFGIDPELDAETKEVREVAVNHANRVTRLRNTVTAAEGKAVKNVKEKQAIQELAILGQGSIHEKLAYIKTQINKRRRKVLIQQKEALRKIYSNEDEYEITNPSERLTGSQAPTARSNQLPPGWWEYTDDETGALYYYNEHTQETTWTKPEH</sequence>
<feature type="region of interest" description="Disordered" evidence="1">
    <location>
        <begin position="250"/>
        <end position="272"/>
    </location>
</feature>
<dbReference type="PROSITE" id="PS01159">
    <property type="entry name" value="WW_DOMAIN_1"/>
    <property type="match status" value="1"/>
</dbReference>
<dbReference type="Pfam" id="PF00397">
    <property type="entry name" value="WW"/>
    <property type="match status" value="1"/>
</dbReference>
<dbReference type="CDD" id="cd00201">
    <property type="entry name" value="WW"/>
    <property type="match status" value="1"/>
</dbReference>